<proteinExistence type="predicted"/>
<keyword evidence="4" id="KW-1185">Reference proteome</keyword>
<reference evidence="3 4" key="1">
    <citation type="submission" date="2014-06" db="EMBL/GenBank/DDBJ databases">
        <authorList>
            <person name="Swart Estienne"/>
        </authorList>
    </citation>
    <scope>NUCLEOTIDE SEQUENCE [LARGE SCALE GENOMIC DNA]</scope>
    <source>
        <strain evidence="3 4">130c</strain>
    </source>
</reference>
<dbReference type="EMBL" id="CCKQ01004050">
    <property type="protein sequence ID" value="CDW75183.1"/>
    <property type="molecule type" value="Genomic_DNA"/>
</dbReference>
<sequence>MSISPKELPDFSSFVCLDSRNALFIGGQKAKLASDDEELGLNTIIHVDLLKIQVTYLQENLAYPRLKIKSIHCKNQSKIYVIGGYHNQVQMSNKVEMLDIRRLNNKEKSLTVRTVSSLNQPRAGFGVCSIKDRYLYVFGGYSIKSLRQSGAQLDTLFPVNTIERLETTTELQAQQKWSKIDINGNYNCSLINNMMQFKVCQFTHQREERVLILGGENFTEGQISNQILEIKIKEPNGIFEEISFEKSELQISSDTIFQQGFIQTIKIDNYLYMMTGYRHIEAFDLNTSKNNIVC</sequence>
<dbReference type="SMART" id="SM00612">
    <property type="entry name" value="Kelch"/>
    <property type="match status" value="1"/>
</dbReference>
<dbReference type="PANTHER" id="PTHR46260">
    <property type="entry name" value="RING-TYPE DOMAIN-CONTAINING PROTEIN"/>
    <property type="match status" value="1"/>
</dbReference>
<dbReference type="Gene3D" id="2.120.10.80">
    <property type="entry name" value="Kelch-type beta propeller"/>
    <property type="match status" value="1"/>
</dbReference>
<dbReference type="Proteomes" id="UP000039865">
    <property type="component" value="Unassembled WGS sequence"/>
</dbReference>
<dbReference type="InterPro" id="IPR051746">
    <property type="entry name" value="Kelch_domain_containing_8"/>
</dbReference>
<keyword evidence="2" id="KW-0677">Repeat</keyword>
<name>A0A078A124_STYLE</name>
<protein>
    <recommendedName>
        <fullName evidence="5">Kelch motif family protein</fullName>
    </recommendedName>
</protein>
<dbReference type="InParanoid" id="A0A078A124"/>
<gene>
    <name evidence="3" type="primary">Contig13208.g14093</name>
    <name evidence="3" type="ORF">STYLEM_4170</name>
</gene>
<dbReference type="AlphaFoldDB" id="A0A078A124"/>
<evidence type="ECO:0008006" key="5">
    <source>
        <dbReference type="Google" id="ProtNLM"/>
    </source>
</evidence>
<keyword evidence="1" id="KW-0880">Kelch repeat</keyword>
<evidence type="ECO:0000256" key="1">
    <source>
        <dbReference type="ARBA" id="ARBA00022441"/>
    </source>
</evidence>
<dbReference type="InterPro" id="IPR006652">
    <property type="entry name" value="Kelch_1"/>
</dbReference>
<evidence type="ECO:0000313" key="3">
    <source>
        <dbReference type="EMBL" id="CDW75183.1"/>
    </source>
</evidence>
<dbReference type="InterPro" id="IPR015915">
    <property type="entry name" value="Kelch-typ_b-propeller"/>
</dbReference>
<dbReference type="PANTHER" id="PTHR46260:SF3">
    <property type="entry name" value="RING-TYPE DOMAIN-CONTAINING PROTEIN"/>
    <property type="match status" value="1"/>
</dbReference>
<dbReference type="SUPFAM" id="SSF117281">
    <property type="entry name" value="Kelch motif"/>
    <property type="match status" value="1"/>
</dbReference>
<organism evidence="3 4">
    <name type="scientific">Stylonychia lemnae</name>
    <name type="common">Ciliate</name>
    <dbReference type="NCBI Taxonomy" id="5949"/>
    <lineage>
        <taxon>Eukaryota</taxon>
        <taxon>Sar</taxon>
        <taxon>Alveolata</taxon>
        <taxon>Ciliophora</taxon>
        <taxon>Intramacronucleata</taxon>
        <taxon>Spirotrichea</taxon>
        <taxon>Stichotrichia</taxon>
        <taxon>Sporadotrichida</taxon>
        <taxon>Oxytrichidae</taxon>
        <taxon>Stylonychinae</taxon>
        <taxon>Stylonychia</taxon>
    </lineage>
</organism>
<evidence type="ECO:0000313" key="4">
    <source>
        <dbReference type="Proteomes" id="UP000039865"/>
    </source>
</evidence>
<evidence type="ECO:0000256" key="2">
    <source>
        <dbReference type="ARBA" id="ARBA00022737"/>
    </source>
</evidence>
<accession>A0A078A124</accession>